<keyword evidence="1" id="KW-0378">Hydrolase</keyword>
<name>A0A7S3PKW6_9STRA</name>
<evidence type="ECO:0000256" key="3">
    <source>
        <dbReference type="SAM" id="MobiDB-lite"/>
    </source>
</evidence>
<evidence type="ECO:0000259" key="4">
    <source>
        <dbReference type="PROSITE" id="PS50089"/>
    </source>
</evidence>
<dbReference type="InterPro" id="IPR001650">
    <property type="entry name" value="Helicase_C-like"/>
</dbReference>
<organism evidence="5">
    <name type="scientific">Aplanochytrium stocchinoi</name>
    <dbReference type="NCBI Taxonomy" id="215587"/>
    <lineage>
        <taxon>Eukaryota</taxon>
        <taxon>Sar</taxon>
        <taxon>Stramenopiles</taxon>
        <taxon>Bigyra</taxon>
        <taxon>Labyrinthulomycetes</taxon>
        <taxon>Thraustochytrida</taxon>
        <taxon>Thraustochytriidae</taxon>
        <taxon>Aplanochytrium</taxon>
    </lineage>
</organism>
<dbReference type="AlphaFoldDB" id="A0A7S3PKW6"/>
<feature type="domain" description="RING-type" evidence="4">
    <location>
        <begin position="410"/>
        <end position="458"/>
    </location>
</feature>
<dbReference type="GO" id="GO:0000209">
    <property type="term" value="P:protein polyubiquitination"/>
    <property type="evidence" value="ECO:0007669"/>
    <property type="project" value="TreeGrafter"/>
</dbReference>
<dbReference type="SUPFAM" id="SSF57850">
    <property type="entry name" value="RING/U-box"/>
    <property type="match status" value="1"/>
</dbReference>
<keyword evidence="2" id="KW-0862">Zinc</keyword>
<proteinExistence type="predicted"/>
<dbReference type="SMART" id="SM00184">
    <property type="entry name" value="RING"/>
    <property type="match status" value="1"/>
</dbReference>
<reference evidence="5" key="1">
    <citation type="submission" date="2021-01" db="EMBL/GenBank/DDBJ databases">
        <authorList>
            <person name="Corre E."/>
            <person name="Pelletier E."/>
            <person name="Niang G."/>
            <person name="Scheremetjew M."/>
            <person name="Finn R."/>
            <person name="Kale V."/>
            <person name="Holt S."/>
            <person name="Cochrane G."/>
            <person name="Meng A."/>
            <person name="Brown T."/>
            <person name="Cohen L."/>
        </authorList>
    </citation>
    <scope>NUCLEOTIDE SEQUENCE</scope>
    <source>
        <strain evidence="5">GSBS06</strain>
    </source>
</reference>
<dbReference type="InterPro" id="IPR001841">
    <property type="entry name" value="Znf_RING"/>
</dbReference>
<dbReference type="Gene3D" id="3.40.50.300">
    <property type="entry name" value="P-loop containing nucleotide triphosphate hydrolases"/>
    <property type="match status" value="1"/>
</dbReference>
<protein>
    <recommendedName>
        <fullName evidence="4">RING-type domain-containing protein</fullName>
    </recommendedName>
</protein>
<sequence>MEGLCDILQNKQNSDDVDESNKLTRSLHLEMLRRKCSEIRDKYMKKWEMEVGSAHNRYQSSFKATERFLDDEADLLKVASLVSGSSNRSTDLISTWWVYGINILPENISTMMIERLHRGEQGLGKHNSLVWEFRDLNGFHLVIHRELRKIRDMRDNVAEMIKRITQRPSKKEVNESADCSICRAYFKKTGPMCQHCKEEKHLSAYEHVLFSFRESRGTRLQQVEEMDIFRKTGNQDNDHGGETNDDTDYGIAAGYAYREPSQVHSLLKVLKHSLKAVPDCPKELIKASDSFFSAFDSFGKEMFMARAVWRHKEFQLKALDELEMATLRLRLQLPGEIIEKDEKVWKIRPEDVPIRRQELYSESVQSKFNLEKSKSQLRYLLNMDMGRSTRSSDDKTASQKTHRSIGDATCLICHDKLSSHEYVAILDCGHSFCVPCTDRLKEVQRKRGMTKVVCPTCRQRSDAVKVAVTTEECESKEKIVGTQDAESSENRDSKQMVEPKSVSKDVKVKGSFGSKMEGVVDTLLKLEAEDPTMKAVIFSQWNEVLSILQHALVKNDIPFIRMESTSKFDLNLFRKDPAIKCLLLPVKRANHGLNLVEANHCFFVEPLLNPAVDLQAVSRIHRISQTRDVHVHRFIIKDTIEEKIYSIMQKKKVLLTGESAKETAHVSEADLNELFDIKSTR</sequence>
<dbReference type="InterPro" id="IPR013083">
    <property type="entry name" value="Znf_RING/FYVE/PHD"/>
</dbReference>
<dbReference type="Pfam" id="PF13639">
    <property type="entry name" value="zf-RING_2"/>
    <property type="match status" value="1"/>
</dbReference>
<dbReference type="PROSITE" id="PS50089">
    <property type="entry name" value="ZF_RING_2"/>
    <property type="match status" value="1"/>
</dbReference>
<keyword evidence="2" id="KW-0479">Metal-binding</keyword>
<evidence type="ECO:0000256" key="2">
    <source>
        <dbReference type="PROSITE-ProRule" id="PRU00175"/>
    </source>
</evidence>
<evidence type="ECO:0000313" key="5">
    <source>
        <dbReference type="EMBL" id="CAE0442669.1"/>
    </source>
</evidence>
<dbReference type="CDD" id="cd18793">
    <property type="entry name" value="SF2_C_SNF"/>
    <property type="match status" value="1"/>
</dbReference>
<dbReference type="GO" id="GO:0061630">
    <property type="term" value="F:ubiquitin protein ligase activity"/>
    <property type="evidence" value="ECO:0007669"/>
    <property type="project" value="TreeGrafter"/>
</dbReference>
<dbReference type="SUPFAM" id="SSF52540">
    <property type="entry name" value="P-loop containing nucleoside triphosphate hydrolases"/>
    <property type="match status" value="1"/>
</dbReference>
<dbReference type="InterPro" id="IPR027417">
    <property type="entry name" value="P-loop_NTPase"/>
</dbReference>
<feature type="compositionally biased region" description="Basic and acidic residues" evidence="3">
    <location>
        <begin position="488"/>
        <end position="500"/>
    </location>
</feature>
<dbReference type="CDD" id="cd16449">
    <property type="entry name" value="RING-HC"/>
    <property type="match status" value="1"/>
</dbReference>
<dbReference type="GO" id="GO:0008270">
    <property type="term" value="F:zinc ion binding"/>
    <property type="evidence" value="ECO:0007669"/>
    <property type="project" value="UniProtKB-KW"/>
</dbReference>
<dbReference type="Pfam" id="PF00271">
    <property type="entry name" value="Helicase_C"/>
    <property type="match status" value="1"/>
</dbReference>
<keyword evidence="2" id="KW-0863">Zinc-finger</keyword>
<accession>A0A7S3PKW6</accession>
<dbReference type="GO" id="GO:0016787">
    <property type="term" value="F:hydrolase activity"/>
    <property type="evidence" value="ECO:0007669"/>
    <property type="project" value="UniProtKB-KW"/>
</dbReference>
<dbReference type="InterPro" id="IPR052583">
    <property type="entry name" value="ATP-helicase/E3_Ub-Ligase"/>
</dbReference>
<dbReference type="EMBL" id="HBIN01016786">
    <property type="protein sequence ID" value="CAE0442669.1"/>
    <property type="molecule type" value="Transcribed_RNA"/>
</dbReference>
<dbReference type="Pfam" id="PF21324">
    <property type="entry name" value="SHPRH_helical-2nd"/>
    <property type="match status" value="1"/>
</dbReference>
<feature type="region of interest" description="Disordered" evidence="3">
    <location>
        <begin position="479"/>
        <end position="500"/>
    </location>
</feature>
<dbReference type="GO" id="GO:0005634">
    <property type="term" value="C:nucleus"/>
    <property type="evidence" value="ECO:0007669"/>
    <property type="project" value="TreeGrafter"/>
</dbReference>
<gene>
    <name evidence="5" type="ORF">ASTO00021_LOCUS12779</name>
</gene>
<dbReference type="InterPro" id="IPR049730">
    <property type="entry name" value="SNF2/RAD54-like_C"/>
</dbReference>
<dbReference type="Gene3D" id="3.30.40.10">
    <property type="entry name" value="Zinc/RING finger domain, C3HC4 (zinc finger)"/>
    <property type="match status" value="1"/>
</dbReference>
<dbReference type="InterPro" id="IPR048695">
    <property type="entry name" value="SHPRH_helical_2nd"/>
</dbReference>
<dbReference type="PANTHER" id="PTHR45865:SF1">
    <property type="entry name" value="E3 UBIQUITIN-PROTEIN LIGASE SHPRH"/>
    <property type="match status" value="1"/>
</dbReference>
<dbReference type="PANTHER" id="PTHR45865">
    <property type="entry name" value="E3 UBIQUITIN-PROTEIN LIGASE SHPRH FAMILY MEMBER"/>
    <property type="match status" value="1"/>
</dbReference>
<evidence type="ECO:0000256" key="1">
    <source>
        <dbReference type="ARBA" id="ARBA00022801"/>
    </source>
</evidence>
<dbReference type="GO" id="GO:0006974">
    <property type="term" value="P:DNA damage response"/>
    <property type="evidence" value="ECO:0007669"/>
    <property type="project" value="TreeGrafter"/>
</dbReference>